<reference evidence="3" key="1">
    <citation type="submission" date="2018-08" db="EMBL/GenBank/DDBJ databases">
        <authorList>
            <person name="Rossello M."/>
        </authorList>
    </citation>
    <scope>NUCLEOTIDE SEQUENCE [LARGE SCALE GENOMIC DNA]</scope>
    <source>
        <strain evidence="3">cv. Chinese Spring</strain>
    </source>
</reference>
<keyword evidence="2" id="KW-1133">Transmembrane helix</keyword>
<organism evidence="3">
    <name type="scientific">Triticum aestivum</name>
    <name type="common">Wheat</name>
    <dbReference type="NCBI Taxonomy" id="4565"/>
    <lineage>
        <taxon>Eukaryota</taxon>
        <taxon>Viridiplantae</taxon>
        <taxon>Streptophyta</taxon>
        <taxon>Embryophyta</taxon>
        <taxon>Tracheophyta</taxon>
        <taxon>Spermatophyta</taxon>
        <taxon>Magnoliopsida</taxon>
        <taxon>Liliopsida</taxon>
        <taxon>Poales</taxon>
        <taxon>Poaceae</taxon>
        <taxon>BOP clade</taxon>
        <taxon>Pooideae</taxon>
        <taxon>Triticodae</taxon>
        <taxon>Triticeae</taxon>
        <taxon>Triticinae</taxon>
        <taxon>Triticum</taxon>
    </lineage>
</organism>
<dbReference type="Gramene" id="TraesCS2A02G491200.1">
    <property type="protein sequence ID" value="TraesCS2A02G491200.1.cds1"/>
    <property type="gene ID" value="TraesCS2A02G491200"/>
</dbReference>
<dbReference type="Gramene" id="TraesLAC2A03G00789220.1">
    <property type="protein sequence ID" value="TraesLAC2A03G00789220.1.CDS1"/>
    <property type="gene ID" value="TraesLAC2A03G00789220"/>
</dbReference>
<feature type="transmembrane region" description="Helical" evidence="2">
    <location>
        <begin position="27"/>
        <end position="49"/>
    </location>
</feature>
<evidence type="ECO:0000256" key="1">
    <source>
        <dbReference type="SAM" id="MobiDB-lite"/>
    </source>
</evidence>
<name>A0A3B6B6B4_WHEAT</name>
<dbReference type="OrthoDB" id="714609at2759"/>
<dbReference type="Gramene" id="TraesJUL2A03G00790030.1">
    <property type="protein sequence ID" value="TraesJUL2A03G00790030.1.CDS1"/>
    <property type="gene ID" value="TraesJUL2A03G00790030"/>
</dbReference>
<protein>
    <submittedName>
        <fullName evidence="3">Uncharacterized protein</fullName>
    </submittedName>
</protein>
<sequence length="112" mass="12835">MAANGERQREEARELAKYEEDRKDFKVSMYLIAMLIAVALAFLVTSFLVPRTPGWYLTFFLQFAVVFFLDAAFFFCLITRRFGSFALPQRPAPWRRQAGSRKPARCGGGDGR</sequence>
<dbReference type="AlphaFoldDB" id="A0A3B6B6B4"/>
<dbReference type="Gramene" id="TraesMAC2A03G00784100.1">
    <property type="protein sequence ID" value="TraesMAC2A03G00784100.1.CDS1"/>
    <property type="gene ID" value="TraesMAC2A03G00784100"/>
</dbReference>
<dbReference type="SMR" id="A0A3B6B6B4"/>
<keyword evidence="2" id="KW-0472">Membrane</keyword>
<evidence type="ECO:0000313" key="4">
    <source>
        <dbReference type="Proteomes" id="UP000019116"/>
    </source>
</evidence>
<dbReference type="Gramene" id="TraesNOR2A03G00795280.1">
    <property type="protein sequence ID" value="TraesNOR2A03G00795280.1.CDS1"/>
    <property type="gene ID" value="TraesNOR2A03G00795280"/>
</dbReference>
<keyword evidence="4" id="KW-1185">Reference proteome</keyword>
<dbReference type="Gramene" id="TraesROB_scaffold_027372_01G000600.1">
    <property type="protein sequence ID" value="TraesROB_scaffold_027372_01G000600.1"/>
    <property type="gene ID" value="TraesROB_scaffold_027372_01G000600"/>
</dbReference>
<dbReference type="Gramene" id="TraesWEE_scaffold_006612_01G000400.1">
    <property type="protein sequence ID" value="TraesWEE_scaffold_006612_01G000400.1"/>
    <property type="gene ID" value="TraesWEE_scaffold_006612_01G000400"/>
</dbReference>
<proteinExistence type="predicted"/>
<reference evidence="3" key="2">
    <citation type="submission" date="2018-10" db="UniProtKB">
        <authorList>
            <consortium name="EnsemblPlants"/>
        </authorList>
    </citation>
    <scope>IDENTIFICATION</scope>
</reference>
<accession>A0A3B6B6B4</accession>
<dbReference type="Gramene" id="TraesRN2A0101139400.1">
    <property type="protein sequence ID" value="TraesRN2A0101139400.1"/>
    <property type="gene ID" value="TraesRN2A0101139400"/>
</dbReference>
<dbReference type="EnsemblPlants" id="TraesCS2A02G491200.1">
    <property type="protein sequence ID" value="TraesCS2A02G491200.1.cds1"/>
    <property type="gene ID" value="TraesCS2A02G491200"/>
</dbReference>
<feature type="region of interest" description="Disordered" evidence="1">
    <location>
        <begin position="91"/>
        <end position="112"/>
    </location>
</feature>
<dbReference type="Gramene" id="TraesLDM2A03G00788120.1">
    <property type="protein sequence ID" value="TraesLDM2A03G00788120.1.CDS1"/>
    <property type="gene ID" value="TraesLDM2A03G00788120"/>
</dbReference>
<evidence type="ECO:0000256" key="2">
    <source>
        <dbReference type="SAM" id="Phobius"/>
    </source>
</evidence>
<evidence type="ECO:0000313" key="3">
    <source>
        <dbReference type="EnsemblPlants" id="TraesCS2A02G491200.1.cds1"/>
    </source>
</evidence>
<feature type="transmembrane region" description="Helical" evidence="2">
    <location>
        <begin position="55"/>
        <end position="78"/>
    </location>
</feature>
<dbReference type="Gramene" id="TraesSYM2A03G00793300.1">
    <property type="protein sequence ID" value="TraesSYM2A03G00793300.1.CDS1"/>
    <property type="gene ID" value="TraesSYM2A03G00793300"/>
</dbReference>
<dbReference type="Gramene" id="TraesJAG2A03G00785290.1">
    <property type="protein sequence ID" value="TraesJAG2A03G00785290.1.CDS1"/>
    <property type="gene ID" value="TraesJAG2A03G00785290"/>
</dbReference>
<dbReference type="Gramene" id="TraesSTA2A03G00783760.1">
    <property type="protein sequence ID" value="TraesSTA2A03G00783760.1.CDS1"/>
    <property type="gene ID" value="TraesSTA2A03G00783760"/>
</dbReference>
<dbReference type="Gramene" id="TraesCS2A03G1148100.1">
    <property type="protein sequence ID" value="TraesCS2A03G1148100.1.CDS1"/>
    <property type="gene ID" value="TraesCS2A03G1148100"/>
</dbReference>
<dbReference type="Proteomes" id="UP000019116">
    <property type="component" value="Chromosome 2A"/>
</dbReference>
<dbReference type="Gramene" id="TraesARI2A03G00793650.1">
    <property type="protein sequence ID" value="TraesARI2A03G00793650.1.CDS1"/>
    <property type="gene ID" value="TraesARI2A03G00793650"/>
</dbReference>
<keyword evidence="2" id="KW-0812">Transmembrane</keyword>
<dbReference type="Gramene" id="TraesCLE_scaffold_082577_01G000200.1">
    <property type="protein sequence ID" value="TraesCLE_scaffold_082577_01G000200.1"/>
    <property type="gene ID" value="TraesCLE_scaffold_082577_01G000200"/>
</dbReference>
<dbReference type="Gramene" id="TraesCAD_scaffold_029888_01G000200.1">
    <property type="protein sequence ID" value="TraesCAD_scaffold_029888_01G000200.1"/>
    <property type="gene ID" value="TraesCAD_scaffold_029888_01G000200"/>
</dbReference>